<gene>
    <name evidence="1" type="ORF">HPB50_013109</name>
</gene>
<comment type="caution">
    <text evidence="1">The sequence shown here is derived from an EMBL/GenBank/DDBJ whole genome shotgun (WGS) entry which is preliminary data.</text>
</comment>
<proteinExistence type="predicted"/>
<protein>
    <submittedName>
        <fullName evidence="1">Uncharacterized protein</fullName>
    </submittedName>
</protein>
<reference evidence="1" key="1">
    <citation type="submission" date="2020-05" db="EMBL/GenBank/DDBJ databases">
        <title>Large-scale comparative analyses of tick genomes elucidate their genetic diversity and vector capacities.</title>
        <authorList>
            <person name="Jia N."/>
            <person name="Wang J."/>
            <person name="Shi W."/>
            <person name="Du L."/>
            <person name="Sun Y."/>
            <person name="Zhan W."/>
            <person name="Jiang J."/>
            <person name="Wang Q."/>
            <person name="Zhang B."/>
            <person name="Ji P."/>
            <person name="Sakyi L.B."/>
            <person name="Cui X."/>
            <person name="Yuan T."/>
            <person name="Jiang B."/>
            <person name="Yang W."/>
            <person name="Lam T.T.-Y."/>
            <person name="Chang Q."/>
            <person name="Ding S."/>
            <person name="Wang X."/>
            <person name="Zhu J."/>
            <person name="Ruan X."/>
            <person name="Zhao L."/>
            <person name="Wei J."/>
            <person name="Que T."/>
            <person name="Du C."/>
            <person name="Cheng J."/>
            <person name="Dai P."/>
            <person name="Han X."/>
            <person name="Huang E."/>
            <person name="Gao Y."/>
            <person name="Liu J."/>
            <person name="Shao H."/>
            <person name="Ye R."/>
            <person name="Li L."/>
            <person name="Wei W."/>
            <person name="Wang X."/>
            <person name="Wang C."/>
            <person name="Yang T."/>
            <person name="Huo Q."/>
            <person name="Li W."/>
            <person name="Guo W."/>
            <person name="Chen H."/>
            <person name="Zhou L."/>
            <person name="Ni X."/>
            <person name="Tian J."/>
            <person name="Zhou Y."/>
            <person name="Sheng Y."/>
            <person name="Liu T."/>
            <person name="Pan Y."/>
            <person name="Xia L."/>
            <person name="Li J."/>
            <person name="Zhao F."/>
            <person name="Cao W."/>
        </authorList>
    </citation>
    <scope>NUCLEOTIDE SEQUENCE</scope>
    <source>
        <strain evidence="1">Hyas-2018</strain>
    </source>
</reference>
<keyword evidence="2" id="KW-1185">Reference proteome</keyword>
<evidence type="ECO:0000313" key="2">
    <source>
        <dbReference type="Proteomes" id="UP000821845"/>
    </source>
</evidence>
<evidence type="ECO:0000313" key="1">
    <source>
        <dbReference type="EMBL" id="KAH6930367.1"/>
    </source>
</evidence>
<sequence length="125" mass="13296">MLPLLPAFVATALLHSLLLRPVNAVLSPTSKRRYRSQAHAGPTNSSQYMSRETVRDGADIAVRLCKGTVPAFPVRPPPGLAWTTTTARQTVTHSSPRGHCARPDTSASGAVPAVGRVAGFKLRES</sequence>
<organism evidence="1 2">
    <name type="scientific">Hyalomma asiaticum</name>
    <name type="common">Tick</name>
    <dbReference type="NCBI Taxonomy" id="266040"/>
    <lineage>
        <taxon>Eukaryota</taxon>
        <taxon>Metazoa</taxon>
        <taxon>Ecdysozoa</taxon>
        <taxon>Arthropoda</taxon>
        <taxon>Chelicerata</taxon>
        <taxon>Arachnida</taxon>
        <taxon>Acari</taxon>
        <taxon>Parasitiformes</taxon>
        <taxon>Ixodida</taxon>
        <taxon>Ixodoidea</taxon>
        <taxon>Ixodidae</taxon>
        <taxon>Hyalomminae</taxon>
        <taxon>Hyalomma</taxon>
    </lineage>
</organism>
<name>A0ACB7SB42_HYAAI</name>
<dbReference type="Proteomes" id="UP000821845">
    <property type="component" value="Chromosome 5"/>
</dbReference>
<dbReference type="EMBL" id="CM023485">
    <property type="protein sequence ID" value="KAH6930367.1"/>
    <property type="molecule type" value="Genomic_DNA"/>
</dbReference>
<accession>A0ACB7SB42</accession>